<evidence type="ECO:0000313" key="4">
    <source>
        <dbReference type="EMBL" id="JAA34754.1"/>
    </source>
</evidence>
<dbReference type="EMBL" id="GABF01007431">
    <property type="protein sequence ID" value="JAA14714.1"/>
    <property type="molecule type" value="mRNA"/>
</dbReference>
<evidence type="ECO:0000313" key="3">
    <source>
        <dbReference type="EMBL" id="JAA32284.1"/>
    </source>
</evidence>
<dbReference type="EMBL" id="GABE01009985">
    <property type="protein sequence ID" value="JAA34754.1"/>
    <property type="molecule type" value="mRNA"/>
</dbReference>
<sequence length="158" mass="17075">MRSSPPCLDIKTPLKHEPCAALPFSVLFQSSASQSLPGDCGITVPPPVWPHHVSCQSRTASELQADHRSATAWCLQPHFTHPSPPLLLPSTQQAYLSPSTLTIAPFLVTWTLHCTWLTLSASWRSGVHLLLALCSASSLLTQQGRLICLHVSGALLLP</sequence>
<evidence type="ECO:0000313" key="2">
    <source>
        <dbReference type="EMBL" id="JAA14714.1"/>
    </source>
</evidence>
<accession>K6ZM01</accession>
<proteinExistence type="evidence at transcript level"/>
<evidence type="ECO:0000313" key="1">
    <source>
        <dbReference type="EMBL" id="JAA05941.1"/>
    </source>
</evidence>
<dbReference type="EMBL" id="GABD01000816">
    <property type="protein sequence ID" value="JAA32284.1"/>
    <property type="molecule type" value="mRNA"/>
</dbReference>
<dbReference type="AlphaFoldDB" id="K6ZM01"/>
<dbReference type="EMBL" id="GABC01005398">
    <property type="protein sequence ID" value="JAA05940.1"/>
    <property type="molecule type" value="mRNA"/>
</dbReference>
<protein>
    <submittedName>
        <fullName evidence="1">Blocked early in transport 1 homolog-like</fullName>
    </submittedName>
</protein>
<gene>
    <name evidence="1" type="primary">BET1L</name>
</gene>
<reference evidence="1" key="1">
    <citation type="submission" date="2012-10" db="EMBL/GenBank/DDBJ databases">
        <title>De novo assembly of the reference chimpanzee transcriptome from NextGen mRNA sequences.</title>
        <authorList>
            <person name="Maudhoo M.D."/>
            <person name="Meehan D.T."/>
            <person name="Norgren R.B.Jr."/>
        </authorList>
    </citation>
    <scope>NUCLEOTIDE SEQUENCE</scope>
    <source>
        <tissue evidence="1">Adipose stromal</tissue>
        <tissue evidence="4">Skeletal muscle</tissue>
        <tissue evidence="3">Skin</tissue>
        <tissue evidence="2">Smooth vascular</tissue>
    </source>
</reference>
<organism evidence="1">
    <name type="scientific">Pan troglodytes</name>
    <name type="common">Chimpanzee</name>
    <dbReference type="NCBI Taxonomy" id="9598"/>
    <lineage>
        <taxon>Eukaryota</taxon>
        <taxon>Metazoa</taxon>
        <taxon>Chordata</taxon>
        <taxon>Craniata</taxon>
        <taxon>Vertebrata</taxon>
        <taxon>Euteleostomi</taxon>
        <taxon>Mammalia</taxon>
        <taxon>Eutheria</taxon>
        <taxon>Euarchontoglires</taxon>
        <taxon>Primates</taxon>
        <taxon>Haplorrhini</taxon>
        <taxon>Catarrhini</taxon>
        <taxon>Hominidae</taxon>
        <taxon>Pan</taxon>
    </lineage>
</organism>
<name>K6ZM01_PANTR</name>
<dbReference type="EMBL" id="GABC01005397">
    <property type="protein sequence ID" value="JAA05941.1"/>
    <property type="molecule type" value="mRNA"/>
</dbReference>
<dbReference type="EMBL" id="GABD01000815">
    <property type="protein sequence ID" value="JAA32285.1"/>
    <property type="molecule type" value="mRNA"/>
</dbReference>